<evidence type="ECO:0000313" key="3">
    <source>
        <dbReference type="EnsemblMetazoa" id="BGLB036322-PA"/>
    </source>
</evidence>
<dbReference type="Gene3D" id="2.170.300.10">
    <property type="entry name" value="Tie2 ligand-binding domain superfamily"/>
    <property type="match status" value="1"/>
</dbReference>
<dbReference type="AlphaFoldDB" id="A0A2C9LY29"/>
<dbReference type="OrthoDB" id="6144519at2759"/>
<dbReference type="VEuPathDB" id="VectorBase:BGLAX_030224"/>
<feature type="transmembrane region" description="Helical" evidence="2">
    <location>
        <begin position="148"/>
        <end position="172"/>
    </location>
</feature>
<dbReference type="EnsemblMetazoa" id="BGLB036322-RA">
    <property type="protein sequence ID" value="BGLB036322-PA"/>
    <property type="gene ID" value="BGLB036322"/>
</dbReference>
<gene>
    <name evidence="3" type="primary">106062041</name>
</gene>
<organism evidence="3 4">
    <name type="scientific">Biomphalaria glabrata</name>
    <name type="common">Bloodfluke planorb</name>
    <name type="synonym">Freshwater snail</name>
    <dbReference type="NCBI Taxonomy" id="6526"/>
    <lineage>
        <taxon>Eukaryota</taxon>
        <taxon>Metazoa</taxon>
        <taxon>Spiralia</taxon>
        <taxon>Lophotrochozoa</taxon>
        <taxon>Mollusca</taxon>
        <taxon>Gastropoda</taxon>
        <taxon>Heterobranchia</taxon>
        <taxon>Euthyneura</taxon>
        <taxon>Panpulmonata</taxon>
        <taxon>Hygrophila</taxon>
        <taxon>Lymnaeoidea</taxon>
        <taxon>Planorbidae</taxon>
        <taxon>Biomphalaria</taxon>
    </lineage>
</organism>
<dbReference type="InterPro" id="IPR042635">
    <property type="entry name" value="MEGF10/SREC1/2-like"/>
</dbReference>
<dbReference type="PANTHER" id="PTHR24043">
    <property type="entry name" value="SCAVENGER RECEPTOR CLASS F"/>
    <property type="match status" value="1"/>
</dbReference>
<dbReference type="CDD" id="cd12087">
    <property type="entry name" value="TM_EGFR-like"/>
    <property type="match status" value="1"/>
</dbReference>
<keyword evidence="2" id="KW-0812">Transmembrane</keyword>
<protein>
    <submittedName>
        <fullName evidence="3">Uncharacterized protein</fullName>
    </submittedName>
</protein>
<name>A0A2C9LY29_BIOGL</name>
<sequence length="273" mass="29432">CASGKFGLNCLENCSTNCYNSSCDKGTGKCDRGCSGYSDPPACTTECASGTFGLNCLENCSTNCYNISCDKGTGECDRGCSGYSDPPACTTKCNSTKWGHNCQQDCNDSCLIQSCDRITGQCDQGCNGYSDPPNCSLEPIVSSNDTPVGAIVGACIAGLVIIVLILGAVIIWRRRRSQGDTENASLTKGSSLTIGDSQRLDSLKIFDTQREPNSSTYCNIERIPENTAIYVSDLSLYIQSHEKTFLNEQYRVSHSYVFACRIIPLGKKVHIVL</sequence>
<keyword evidence="2" id="KW-1133">Transmembrane helix</keyword>
<dbReference type="Proteomes" id="UP000076420">
    <property type="component" value="Unassembled WGS sequence"/>
</dbReference>
<dbReference type="PANTHER" id="PTHR24043:SF8">
    <property type="entry name" value="EGF-LIKE DOMAIN-CONTAINING PROTEIN"/>
    <property type="match status" value="1"/>
</dbReference>
<proteinExistence type="predicted"/>
<keyword evidence="1" id="KW-0245">EGF-like domain</keyword>
<evidence type="ECO:0000256" key="2">
    <source>
        <dbReference type="SAM" id="Phobius"/>
    </source>
</evidence>
<dbReference type="VEuPathDB" id="VectorBase:BGLB036322"/>
<accession>A0A2C9LY29</accession>
<evidence type="ECO:0000313" key="4">
    <source>
        <dbReference type="Proteomes" id="UP000076420"/>
    </source>
</evidence>
<dbReference type="KEGG" id="bgt:106062041"/>
<reference evidence="3" key="1">
    <citation type="submission" date="2020-05" db="UniProtKB">
        <authorList>
            <consortium name="EnsemblMetazoa"/>
        </authorList>
    </citation>
    <scope>IDENTIFICATION</scope>
    <source>
        <strain evidence="3">BB02</strain>
    </source>
</reference>
<dbReference type="GO" id="GO:0005044">
    <property type="term" value="F:scavenger receptor activity"/>
    <property type="evidence" value="ECO:0007669"/>
    <property type="project" value="InterPro"/>
</dbReference>
<evidence type="ECO:0000256" key="1">
    <source>
        <dbReference type="ARBA" id="ARBA00022536"/>
    </source>
</evidence>
<keyword evidence="2" id="KW-0472">Membrane</keyword>